<evidence type="ECO:0000259" key="4">
    <source>
        <dbReference type="Pfam" id="PF01018"/>
    </source>
</evidence>
<feature type="region of interest" description="Disordered" evidence="3">
    <location>
        <begin position="188"/>
        <end position="246"/>
    </location>
</feature>
<keyword evidence="1" id="KW-0547">Nucleotide-binding</keyword>
<evidence type="ECO:0000313" key="6">
    <source>
        <dbReference type="EMBL" id="USW49170.1"/>
    </source>
</evidence>
<proteinExistence type="predicted"/>
<evidence type="ECO:0000256" key="1">
    <source>
        <dbReference type="ARBA" id="ARBA00022741"/>
    </source>
</evidence>
<evidence type="ECO:0000313" key="7">
    <source>
        <dbReference type="Proteomes" id="UP001056384"/>
    </source>
</evidence>
<dbReference type="InterPro" id="IPR036726">
    <property type="entry name" value="GTP1_OBG_dom_sf"/>
</dbReference>
<dbReference type="GO" id="GO:0005525">
    <property type="term" value="F:GTP binding"/>
    <property type="evidence" value="ECO:0007669"/>
    <property type="project" value="UniProtKB-KW"/>
</dbReference>
<dbReference type="OrthoDB" id="347018at2759"/>
<dbReference type="AlphaFoldDB" id="A0A9Q9EFP3"/>
<dbReference type="SUPFAM" id="SSF82051">
    <property type="entry name" value="Obg GTP-binding protein N-terminal domain"/>
    <property type="match status" value="1"/>
</dbReference>
<gene>
    <name evidence="6" type="ORF">Slin15195_G024890</name>
</gene>
<name>A0A9Q9EFP3_9PEZI</name>
<feature type="domain" description="G" evidence="5">
    <location>
        <begin position="334"/>
        <end position="455"/>
    </location>
</feature>
<accession>A0A9Q9EFP3</accession>
<dbReference type="GO" id="GO:0003924">
    <property type="term" value="F:GTPase activity"/>
    <property type="evidence" value="ECO:0007669"/>
    <property type="project" value="InterPro"/>
</dbReference>
<feature type="domain" description="Obg" evidence="4">
    <location>
        <begin position="279"/>
        <end position="331"/>
    </location>
</feature>
<dbReference type="Pfam" id="PF01018">
    <property type="entry name" value="GTP1_OBG"/>
    <property type="match status" value="2"/>
</dbReference>
<keyword evidence="7" id="KW-1185">Reference proteome</keyword>
<dbReference type="Proteomes" id="UP001056384">
    <property type="component" value="Chromosome 2"/>
</dbReference>
<dbReference type="PANTHER" id="PTHR11702:SF31">
    <property type="entry name" value="MITOCHONDRIAL RIBOSOME-ASSOCIATED GTPASE 2"/>
    <property type="match status" value="1"/>
</dbReference>
<dbReference type="PANTHER" id="PTHR11702">
    <property type="entry name" value="DEVELOPMENTALLY REGULATED GTP-BINDING PROTEIN-RELATED"/>
    <property type="match status" value="1"/>
</dbReference>
<dbReference type="GO" id="GO:0005739">
    <property type="term" value="C:mitochondrion"/>
    <property type="evidence" value="ECO:0007669"/>
    <property type="project" value="TreeGrafter"/>
</dbReference>
<dbReference type="SUPFAM" id="SSF52540">
    <property type="entry name" value="P-loop containing nucleoside triphosphate hydrolases"/>
    <property type="match status" value="1"/>
</dbReference>
<feature type="domain" description="Obg" evidence="4">
    <location>
        <begin position="92"/>
        <end position="195"/>
    </location>
</feature>
<feature type="compositionally biased region" description="Polar residues" evidence="3">
    <location>
        <begin position="51"/>
        <end position="66"/>
    </location>
</feature>
<dbReference type="InterPro" id="IPR027417">
    <property type="entry name" value="P-loop_NTPase"/>
</dbReference>
<feature type="region of interest" description="Disordered" evidence="3">
    <location>
        <begin position="41"/>
        <end position="66"/>
    </location>
</feature>
<dbReference type="InterPro" id="IPR006073">
    <property type="entry name" value="GTP-bd"/>
</dbReference>
<evidence type="ECO:0000259" key="5">
    <source>
        <dbReference type="Pfam" id="PF01926"/>
    </source>
</evidence>
<evidence type="ECO:0000256" key="3">
    <source>
        <dbReference type="SAM" id="MobiDB-lite"/>
    </source>
</evidence>
<dbReference type="Gene3D" id="3.40.50.300">
    <property type="entry name" value="P-loop containing nucleotide triphosphate hydrolases"/>
    <property type="match status" value="1"/>
</dbReference>
<dbReference type="CDD" id="cd01898">
    <property type="entry name" value="Obg"/>
    <property type="match status" value="1"/>
</dbReference>
<dbReference type="EMBL" id="CP099419">
    <property type="protein sequence ID" value="USW49170.1"/>
    <property type="molecule type" value="Genomic_DNA"/>
</dbReference>
<keyword evidence="6" id="KW-0378">Hydrolase</keyword>
<dbReference type="InterPro" id="IPR031167">
    <property type="entry name" value="G_OBG"/>
</dbReference>
<dbReference type="InterPro" id="IPR045086">
    <property type="entry name" value="OBG_GTPase"/>
</dbReference>
<protein>
    <submittedName>
        <fullName evidence="6">GTP binding domain, GTP1/OBG domain, P-loop containing nucleoside triphosphate hydrolase</fullName>
    </submittedName>
</protein>
<dbReference type="Gene3D" id="2.70.210.12">
    <property type="entry name" value="GTP1/OBG domain"/>
    <property type="match status" value="1"/>
</dbReference>
<evidence type="ECO:0000256" key="2">
    <source>
        <dbReference type="ARBA" id="ARBA00023134"/>
    </source>
</evidence>
<dbReference type="InterPro" id="IPR006169">
    <property type="entry name" value="GTP1_OBG_dom"/>
</dbReference>
<organism evidence="6 7">
    <name type="scientific">Septoria linicola</name>
    <dbReference type="NCBI Taxonomy" id="215465"/>
    <lineage>
        <taxon>Eukaryota</taxon>
        <taxon>Fungi</taxon>
        <taxon>Dikarya</taxon>
        <taxon>Ascomycota</taxon>
        <taxon>Pezizomycotina</taxon>
        <taxon>Dothideomycetes</taxon>
        <taxon>Dothideomycetidae</taxon>
        <taxon>Mycosphaerellales</taxon>
        <taxon>Mycosphaerellaceae</taxon>
        <taxon>Septoria</taxon>
    </lineage>
</organism>
<sequence length="598" mass="64669">MSVSLTSAPRLLFLYPCLDTSWSAAISRRLQRNSLPRQTFHRYSTTSSSTAQSIAETDTVPPSSLSGTGIDIHQYDHLDPAPADYSSAPFTDACTLSVAAGAGGHGCISFLREKYIANGPPNGGDGGFGGSVYIQAVQGETSLHKLARRGLLKASRGRNGQGSLQGGARGEDILITVPVGTVIREISRNDPMEAVEAEEAREGHRQRTRSRQKKQPRDDEGEDLDGEAAQDKPEAQPDKWLLYPGGLPKHFTADDLPPLPRPRRSPLAAVQPPAPLRLDLDKAMDTPMLLAAGAVGGLGNPHFVSKTVLKPKYATKGQDGMRLNLQLELKLLADVGLVGLPNAGKSTLMRAITRSRTRVGNWAFTTLAPNIGTLVLDNHVGRPSLDTKGRRKAPRERFTIADIPGLIEDAHLDKGLGLGFLRHIERAAVLAFVVDLNAGDAVAAVKALWREVGEYEKLRERELNAETERAKPQEDAVVTFEPFSSSISPGFEPEPPEAGENEALVLDPTAGRHLPALSLPPISSKPWLVVATKADLPGTQDNFQALQNYLKRVEAGEESHPSQKLNAWRKSLYSVPVSAINKQGVQSLPEILLRLLDE</sequence>
<dbReference type="Pfam" id="PF01926">
    <property type="entry name" value="MMR_HSR1"/>
    <property type="match status" value="1"/>
</dbReference>
<reference evidence="6" key="1">
    <citation type="submission" date="2022-06" db="EMBL/GenBank/DDBJ databases">
        <title>Complete genome sequences of two strains of the flax pathogen Septoria linicola.</title>
        <authorList>
            <person name="Lapalu N."/>
            <person name="Simon A."/>
            <person name="Demenou B."/>
            <person name="Paumier D."/>
            <person name="Guillot M.-P."/>
            <person name="Gout L."/>
            <person name="Valade R."/>
        </authorList>
    </citation>
    <scope>NUCLEOTIDE SEQUENCE</scope>
    <source>
        <strain evidence="6">SE15195</strain>
    </source>
</reference>
<dbReference type="PRINTS" id="PR00326">
    <property type="entry name" value="GTP1OBG"/>
</dbReference>
<keyword evidence="2" id="KW-0342">GTP-binding</keyword>
<feature type="compositionally biased region" description="Acidic residues" evidence="3">
    <location>
        <begin position="219"/>
        <end position="228"/>
    </location>
</feature>